<dbReference type="Proteomes" id="UP001186974">
    <property type="component" value="Unassembled WGS sequence"/>
</dbReference>
<keyword evidence="2" id="KW-1185">Reference proteome</keyword>
<gene>
    <name evidence="1" type="primary">PLB3</name>
    <name evidence="1" type="ORF">LTS18_003771</name>
</gene>
<accession>A0ACC3DTJ2</accession>
<sequence length="130" mass="13709">MKIALASALLATAASASVIQHRDGLNEAGLALDLAAIEQIVKRASPQAPNGYTPARVNCPSTRPSLRDAHTLSPEETAWLEKRRNATIDPMREWLTRMNITGFDANTYLDGAASNASILPNIGIAVSGGG</sequence>
<name>A0ACC3DTJ2_9PEZI</name>
<organism evidence="1 2">
    <name type="scientific">Coniosporium uncinatum</name>
    <dbReference type="NCBI Taxonomy" id="93489"/>
    <lineage>
        <taxon>Eukaryota</taxon>
        <taxon>Fungi</taxon>
        <taxon>Dikarya</taxon>
        <taxon>Ascomycota</taxon>
        <taxon>Pezizomycotina</taxon>
        <taxon>Dothideomycetes</taxon>
        <taxon>Dothideomycetes incertae sedis</taxon>
        <taxon>Coniosporium</taxon>
    </lineage>
</organism>
<dbReference type="EMBL" id="JAWDJW010000892">
    <property type="protein sequence ID" value="KAK3079838.1"/>
    <property type="molecule type" value="Genomic_DNA"/>
</dbReference>
<protein>
    <submittedName>
        <fullName evidence="1">Lysophospholipase 3</fullName>
    </submittedName>
</protein>
<evidence type="ECO:0000313" key="2">
    <source>
        <dbReference type="Proteomes" id="UP001186974"/>
    </source>
</evidence>
<proteinExistence type="predicted"/>
<evidence type="ECO:0000313" key="1">
    <source>
        <dbReference type="EMBL" id="KAK3079838.1"/>
    </source>
</evidence>
<comment type="caution">
    <text evidence="1">The sequence shown here is derived from an EMBL/GenBank/DDBJ whole genome shotgun (WGS) entry which is preliminary data.</text>
</comment>
<reference evidence="1" key="1">
    <citation type="submission" date="2024-09" db="EMBL/GenBank/DDBJ databases">
        <title>Black Yeasts Isolated from many extreme environments.</title>
        <authorList>
            <person name="Coleine C."/>
            <person name="Stajich J.E."/>
            <person name="Selbmann L."/>
        </authorList>
    </citation>
    <scope>NUCLEOTIDE SEQUENCE</scope>
    <source>
        <strain evidence="1">CCFEE 5737</strain>
    </source>
</reference>
<feature type="non-terminal residue" evidence="1">
    <location>
        <position position="130"/>
    </location>
</feature>